<gene>
    <name evidence="2" type="ORF">GCM10011571_28040</name>
</gene>
<keyword evidence="3" id="KW-1185">Reference proteome</keyword>
<evidence type="ECO:0000313" key="2">
    <source>
        <dbReference type="EMBL" id="GGE24288.1"/>
    </source>
</evidence>
<feature type="compositionally biased region" description="Basic residues" evidence="1">
    <location>
        <begin position="25"/>
        <end position="36"/>
    </location>
</feature>
<reference evidence="2" key="2">
    <citation type="submission" date="2020-09" db="EMBL/GenBank/DDBJ databases">
        <authorList>
            <person name="Sun Q."/>
            <person name="Zhou Y."/>
        </authorList>
    </citation>
    <scope>NUCLEOTIDE SEQUENCE</scope>
    <source>
        <strain evidence="2">CGMCC 1.15179</strain>
    </source>
</reference>
<feature type="compositionally biased region" description="Polar residues" evidence="1">
    <location>
        <begin position="38"/>
        <end position="47"/>
    </location>
</feature>
<comment type="caution">
    <text evidence="2">The sequence shown here is derived from an EMBL/GenBank/DDBJ whole genome shotgun (WGS) entry which is preliminary data.</text>
</comment>
<proteinExistence type="predicted"/>
<organism evidence="2 3">
    <name type="scientific">Marinithermofilum abyssi</name>
    <dbReference type="NCBI Taxonomy" id="1571185"/>
    <lineage>
        <taxon>Bacteria</taxon>
        <taxon>Bacillati</taxon>
        <taxon>Bacillota</taxon>
        <taxon>Bacilli</taxon>
        <taxon>Bacillales</taxon>
        <taxon>Thermoactinomycetaceae</taxon>
        <taxon>Marinithermofilum</taxon>
    </lineage>
</organism>
<dbReference type="EMBL" id="BMHQ01000010">
    <property type="protein sequence ID" value="GGE24288.1"/>
    <property type="molecule type" value="Genomic_DNA"/>
</dbReference>
<feature type="region of interest" description="Disordered" evidence="1">
    <location>
        <begin position="1"/>
        <end position="67"/>
    </location>
</feature>
<name>A0A8J2VFY9_9BACL</name>
<dbReference type="Proteomes" id="UP000625210">
    <property type="component" value="Unassembled WGS sequence"/>
</dbReference>
<reference evidence="2" key="1">
    <citation type="journal article" date="2014" name="Int. J. Syst. Evol. Microbiol.">
        <title>Complete genome sequence of Corynebacterium casei LMG S-19264T (=DSM 44701T), isolated from a smear-ripened cheese.</title>
        <authorList>
            <consortium name="US DOE Joint Genome Institute (JGI-PGF)"/>
            <person name="Walter F."/>
            <person name="Albersmeier A."/>
            <person name="Kalinowski J."/>
            <person name="Ruckert C."/>
        </authorList>
    </citation>
    <scope>NUCLEOTIDE SEQUENCE</scope>
    <source>
        <strain evidence="2">CGMCC 1.15179</strain>
    </source>
</reference>
<dbReference type="AlphaFoldDB" id="A0A8J2VFY9"/>
<evidence type="ECO:0000313" key="3">
    <source>
        <dbReference type="Proteomes" id="UP000625210"/>
    </source>
</evidence>
<sequence length="67" mass="7344">MKKSKRSTHGNSIGGGGEHDDANRCKRFMRRSKRKGSTVASVGSMSETLMLPVDSYEANKSKNATLR</sequence>
<accession>A0A8J2VFY9</accession>
<protein>
    <submittedName>
        <fullName evidence="2">Uncharacterized protein</fullName>
    </submittedName>
</protein>
<evidence type="ECO:0000256" key="1">
    <source>
        <dbReference type="SAM" id="MobiDB-lite"/>
    </source>
</evidence>